<keyword evidence="3" id="KW-0436">Ligase</keyword>
<gene>
    <name evidence="3" type="ORF">CLV41_11426</name>
</gene>
<dbReference type="Gene3D" id="3.40.50.20">
    <property type="match status" value="1"/>
</dbReference>
<evidence type="ECO:0000256" key="1">
    <source>
        <dbReference type="PROSITE-ProRule" id="PRU00409"/>
    </source>
</evidence>
<evidence type="ECO:0000259" key="2">
    <source>
        <dbReference type="PROSITE" id="PS50975"/>
    </source>
</evidence>
<dbReference type="InterPro" id="IPR027592">
    <property type="entry name" value="ATP-grasp_GAK"/>
</dbReference>
<dbReference type="Gene3D" id="3.30.470.20">
    <property type="entry name" value="ATP-grasp fold, B domain"/>
    <property type="match status" value="1"/>
</dbReference>
<dbReference type="GO" id="GO:0016879">
    <property type="term" value="F:ligase activity, forming carbon-nitrogen bonds"/>
    <property type="evidence" value="ECO:0007669"/>
    <property type="project" value="TreeGrafter"/>
</dbReference>
<dbReference type="InterPro" id="IPR013651">
    <property type="entry name" value="ATP-grasp_RimK-type"/>
</dbReference>
<dbReference type="GO" id="GO:0005840">
    <property type="term" value="C:ribosome"/>
    <property type="evidence" value="ECO:0007669"/>
    <property type="project" value="UniProtKB-KW"/>
</dbReference>
<organism evidence="3 4">
    <name type="scientific">Roseibium marinum</name>
    <dbReference type="NCBI Taxonomy" id="281252"/>
    <lineage>
        <taxon>Bacteria</taxon>
        <taxon>Pseudomonadati</taxon>
        <taxon>Pseudomonadota</taxon>
        <taxon>Alphaproteobacteria</taxon>
        <taxon>Hyphomicrobiales</taxon>
        <taxon>Stappiaceae</taxon>
        <taxon>Roseibium</taxon>
    </lineage>
</organism>
<reference evidence="3 4" key="1">
    <citation type="submission" date="2018-01" db="EMBL/GenBank/DDBJ databases">
        <title>Genomic Encyclopedia of Archaeal and Bacterial Type Strains, Phase II (KMG-II): from individual species to whole genera.</title>
        <authorList>
            <person name="Goeker M."/>
        </authorList>
    </citation>
    <scope>NUCLEOTIDE SEQUENCE [LARGE SCALE GENOMIC DNA]</scope>
    <source>
        <strain evidence="3 4">DSM 17023</strain>
    </source>
</reference>
<keyword evidence="3" id="KW-0689">Ribosomal protein</keyword>
<dbReference type="Proteomes" id="UP000236959">
    <property type="component" value="Unassembled WGS sequence"/>
</dbReference>
<dbReference type="NCBIfam" id="TIGR04356">
    <property type="entry name" value="grasp_GAK"/>
    <property type="match status" value="1"/>
</dbReference>
<name>A0A2S3UKZ2_9HYPH</name>
<dbReference type="PROSITE" id="PS50975">
    <property type="entry name" value="ATP_GRASP"/>
    <property type="match status" value="1"/>
</dbReference>
<proteinExistence type="predicted"/>
<dbReference type="SUPFAM" id="SSF56059">
    <property type="entry name" value="Glutathione synthetase ATP-binding domain-like"/>
    <property type="match status" value="1"/>
</dbReference>
<dbReference type="OrthoDB" id="7821534at2"/>
<dbReference type="GO" id="GO:0005737">
    <property type="term" value="C:cytoplasm"/>
    <property type="evidence" value="ECO:0007669"/>
    <property type="project" value="TreeGrafter"/>
</dbReference>
<dbReference type="PANTHER" id="PTHR21621:SF0">
    <property type="entry name" value="BETA-CITRYLGLUTAMATE SYNTHASE B-RELATED"/>
    <property type="match status" value="1"/>
</dbReference>
<sequence>MTDLKIGVVGIPGKWSTEVLADALEARTGFRCVVDMADAVLDLENRALVANGQNLCGLDGLVIKKISQEYSPATLDRLEMLRFAEACGVRIFSRTRSILGLVNRLSCTVTLANAGIAMPATCVTENIDAACAAVQRFGGAVFKPLFSTKARGMTLMDADEGEAVLRKKIADFKVENPVMYLQKKVNLSGRDLGMVFLGGDYLGTYARVAQTGSWNTTILHGGKYEPYTPDDDLIDLARRAQAPFELDFTTVDVGLTGDGPVIFEVSAFGGFKGALEGASIDAATLYADHVIAGVSA</sequence>
<dbReference type="GO" id="GO:0005524">
    <property type="term" value="F:ATP binding"/>
    <property type="evidence" value="ECO:0007669"/>
    <property type="project" value="UniProtKB-UniRule"/>
</dbReference>
<keyword evidence="1" id="KW-0547">Nucleotide-binding</keyword>
<evidence type="ECO:0000313" key="3">
    <source>
        <dbReference type="EMBL" id="POF28355.1"/>
    </source>
</evidence>
<dbReference type="RefSeq" id="WP_103224971.1">
    <property type="nucleotide sequence ID" value="NZ_PPCN01000014.1"/>
</dbReference>
<comment type="caution">
    <text evidence="3">The sequence shown here is derived from an EMBL/GenBank/DDBJ whole genome shotgun (WGS) entry which is preliminary data.</text>
</comment>
<dbReference type="GO" id="GO:0046872">
    <property type="term" value="F:metal ion binding"/>
    <property type="evidence" value="ECO:0007669"/>
    <property type="project" value="InterPro"/>
</dbReference>
<dbReference type="InterPro" id="IPR011761">
    <property type="entry name" value="ATP-grasp"/>
</dbReference>
<dbReference type="PANTHER" id="PTHR21621">
    <property type="entry name" value="RIBOSOMAL PROTEIN S6 MODIFICATION PROTEIN"/>
    <property type="match status" value="1"/>
</dbReference>
<keyword evidence="4" id="KW-1185">Reference proteome</keyword>
<dbReference type="AlphaFoldDB" id="A0A2S3UKZ2"/>
<keyword evidence="1" id="KW-0067">ATP-binding</keyword>
<accession>A0A2S3UKZ2</accession>
<dbReference type="Pfam" id="PF08443">
    <property type="entry name" value="RimK"/>
    <property type="match status" value="1"/>
</dbReference>
<evidence type="ECO:0000313" key="4">
    <source>
        <dbReference type="Proteomes" id="UP000236959"/>
    </source>
</evidence>
<protein>
    <submittedName>
        <fullName evidence="3">Ribosomal protein S6--L-glutamate ligase</fullName>
    </submittedName>
</protein>
<feature type="domain" description="ATP-grasp" evidence="2">
    <location>
        <begin position="108"/>
        <end position="291"/>
    </location>
</feature>
<keyword evidence="3" id="KW-0687">Ribonucleoprotein</keyword>
<dbReference type="EMBL" id="PPCN01000014">
    <property type="protein sequence ID" value="POF28355.1"/>
    <property type="molecule type" value="Genomic_DNA"/>
</dbReference>